<name>A0ABR9KKW0_9ACTN</name>
<evidence type="ECO:0000256" key="3">
    <source>
        <dbReference type="ARBA" id="ARBA00022989"/>
    </source>
</evidence>
<evidence type="ECO:0000256" key="1">
    <source>
        <dbReference type="ARBA" id="ARBA00004141"/>
    </source>
</evidence>
<dbReference type="InterPro" id="IPR050475">
    <property type="entry name" value="Prenyltransferase_related"/>
</dbReference>
<comment type="caution">
    <text evidence="5">The sequence shown here is derived from an EMBL/GenBank/DDBJ whole genome shotgun (WGS) entry which is preliminary data.</text>
</comment>
<keyword evidence="6" id="KW-1185">Reference proteome</keyword>
<sequence length="272" mass="26969">MRAWLELVRAPAALSVPGDTMAGAAAAGRAASPARALSSVLLYWAGMALNDWSDRHADAVERPERPIPSGRVAPNQALAVAAGLTCAGLLTAAAGDGRRGLMLAGLLAGAVWAYDLRLKHTPAGPAAMATCRLLDVMFGAGGSMKAAPAALAIAAHTYGISVLGRAEVKGATPSTVAGAVAATATAAALTALSRPSAAPLLAGYLGAALPSQAALRSDPGPDHVRQAVRHGIMALIPLQAATVAGHGRPVQAAALLATGPAGGLLSRRMATS</sequence>
<dbReference type="CDD" id="cd13964">
    <property type="entry name" value="PT_UbiA_1"/>
    <property type="match status" value="1"/>
</dbReference>
<gene>
    <name evidence="5" type="ORF">H4W81_005437</name>
</gene>
<keyword evidence="3" id="KW-1133">Transmembrane helix</keyword>
<dbReference type="PANTHER" id="PTHR42723">
    <property type="entry name" value="CHLOROPHYLL SYNTHASE"/>
    <property type="match status" value="1"/>
</dbReference>
<keyword evidence="2" id="KW-0812">Transmembrane</keyword>
<dbReference type="EC" id="2.5.1.39" evidence="5"/>
<dbReference type="PANTHER" id="PTHR42723:SF1">
    <property type="entry name" value="CHLOROPHYLL SYNTHASE, CHLOROPLASTIC"/>
    <property type="match status" value="1"/>
</dbReference>
<dbReference type="Gene3D" id="1.10.357.140">
    <property type="entry name" value="UbiA prenyltransferase"/>
    <property type="match status" value="1"/>
</dbReference>
<protein>
    <submittedName>
        <fullName evidence="5">4-hydroxybenzoate polyprenyltransferase</fullName>
        <ecNumber evidence="5">2.5.1.39</ecNumber>
    </submittedName>
</protein>
<evidence type="ECO:0000313" key="6">
    <source>
        <dbReference type="Proteomes" id="UP000661607"/>
    </source>
</evidence>
<dbReference type="Pfam" id="PF01040">
    <property type="entry name" value="UbiA"/>
    <property type="match status" value="1"/>
</dbReference>
<dbReference type="GO" id="GO:0008412">
    <property type="term" value="F:4-hydroxybenzoate polyprenyltransferase activity"/>
    <property type="evidence" value="ECO:0007669"/>
    <property type="project" value="UniProtKB-EC"/>
</dbReference>
<dbReference type="Proteomes" id="UP000661607">
    <property type="component" value="Unassembled WGS sequence"/>
</dbReference>
<proteinExistence type="predicted"/>
<dbReference type="EMBL" id="JADBEF010000001">
    <property type="protein sequence ID" value="MBE1562658.1"/>
    <property type="molecule type" value="Genomic_DNA"/>
</dbReference>
<dbReference type="InterPro" id="IPR044878">
    <property type="entry name" value="UbiA_sf"/>
</dbReference>
<evidence type="ECO:0000313" key="5">
    <source>
        <dbReference type="EMBL" id="MBE1562658.1"/>
    </source>
</evidence>
<dbReference type="RefSeq" id="WP_318781979.1">
    <property type="nucleotide sequence ID" value="NZ_BAAASY010000002.1"/>
</dbReference>
<evidence type="ECO:0000256" key="4">
    <source>
        <dbReference type="ARBA" id="ARBA00023136"/>
    </source>
</evidence>
<dbReference type="InterPro" id="IPR000537">
    <property type="entry name" value="UbiA_prenyltransferase"/>
</dbReference>
<reference evidence="5 6" key="1">
    <citation type="submission" date="2020-10" db="EMBL/GenBank/DDBJ databases">
        <title>Sequencing the genomes of 1000 actinobacteria strains.</title>
        <authorList>
            <person name="Klenk H.-P."/>
        </authorList>
    </citation>
    <scope>NUCLEOTIDE SEQUENCE [LARGE SCALE GENOMIC DNA]</scope>
    <source>
        <strain evidence="5 6">DSM 43748</strain>
    </source>
</reference>
<keyword evidence="5" id="KW-0808">Transferase</keyword>
<accession>A0ABR9KKW0</accession>
<organism evidence="5 6">
    <name type="scientific">Nonomuraea africana</name>
    <dbReference type="NCBI Taxonomy" id="46171"/>
    <lineage>
        <taxon>Bacteria</taxon>
        <taxon>Bacillati</taxon>
        <taxon>Actinomycetota</taxon>
        <taxon>Actinomycetes</taxon>
        <taxon>Streptosporangiales</taxon>
        <taxon>Streptosporangiaceae</taxon>
        <taxon>Nonomuraea</taxon>
    </lineage>
</organism>
<comment type="subcellular location">
    <subcellularLocation>
        <location evidence="1">Membrane</location>
        <topology evidence="1">Multi-pass membrane protein</topology>
    </subcellularLocation>
</comment>
<dbReference type="NCBIfam" id="NF045897">
    <property type="entry name" value="SCO3242_trans"/>
    <property type="match status" value="1"/>
</dbReference>
<evidence type="ECO:0000256" key="2">
    <source>
        <dbReference type="ARBA" id="ARBA00022692"/>
    </source>
</evidence>
<keyword evidence="4" id="KW-0472">Membrane</keyword>